<name>A0ABN1FDD6_9PROT</name>
<sequence>MRKRTETGRTSEKRGRAAELFALALLVCKGYRILGRRVKTRAGEIDLIARTPSGIVCFVEVKARPDQFLATEAVGPRQRGRIARAAALWLSGRPELARFDVVTVLPGRLPRHFKDAWRPEDCL</sequence>
<dbReference type="HAMAP" id="MF_00048">
    <property type="entry name" value="UPF0102"/>
    <property type="match status" value="1"/>
</dbReference>
<reference evidence="3 4" key="1">
    <citation type="journal article" date="2019" name="Int. J. Syst. Evol. Microbiol.">
        <title>The Global Catalogue of Microorganisms (GCM) 10K type strain sequencing project: providing services to taxonomists for standard genome sequencing and annotation.</title>
        <authorList>
            <consortium name="The Broad Institute Genomics Platform"/>
            <consortium name="The Broad Institute Genome Sequencing Center for Infectious Disease"/>
            <person name="Wu L."/>
            <person name="Ma J."/>
        </authorList>
    </citation>
    <scope>NUCLEOTIDE SEQUENCE [LARGE SCALE GENOMIC DNA]</scope>
    <source>
        <strain evidence="3 4">JCM 15089</strain>
    </source>
</reference>
<dbReference type="PANTHER" id="PTHR34039:SF1">
    <property type="entry name" value="UPF0102 PROTEIN YRAN"/>
    <property type="match status" value="1"/>
</dbReference>
<protein>
    <recommendedName>
        <fullName evidence="2">UPF0102 protein GCM10008942_41190</fullName>
    </recommendedName>
</protein>
<dbReference type="Pfam" id="PF02021">
    <property type="entry name" value="UPF0102"/>
    <property type="match status" value="1"/>
</dbReference>
<comment type="similarity">
    <text evidence="1 2">Belongs to the UPF0102 family.</text>
</comment>
<keyword evidence="4" id="KW-1185">Reference proteome</keyword>
<dbReference type="Proteomes" id="UP001499951">
    <property type="component" value="Unassembled WGS sequence"/>
</dbReference>
<proteinExistence type="inferred from homology"/>
<organism evidence="3 4">
    <name type="scientific">Rhizomicrobium electricum</name>
    <dbReference type="NCBI Taxonomy" id="480070"/>
    <lineage>
        <taxon>Bacteria</taxon>
        <taxon>Pseudomonadati</taxon>
        <taxon>Pseudomonadota</taxon>
        <taxon>Alphaproteobacteria</taxon>
        <taxon>Micropepsales</taxon>
        <taxon>Micropepsaceae</taxon>
        <taxon>Rhizomicrobium</taxon>
    </lineage>
</organism>
<dbReference type="SUPFAM" id="SSF52980">
    <property type="entry name" value="Restriction endonuclease-like"/>
    <property type="match status" value="1"/>
</dbReference>
<evidence type="ECO:0000256" key="2">
    <source>
        <dbReference type="HAMAP-Rule" id="MF_00048"/>
    </source>
</evidence>
<dbReference type="Gene3D" id="3.40.1350.10">
    <property type="match status" value="1"/>
</dbReference>
<evidence type="ECO:0000256" key="1">
    <source>
        <dbReference type="ARBA" id="ARBA00006738"/>
    </source>
</evidence>
<dbReference type="InterPro" id="IPR011856">
    <property type="entry name" value="tRNA_endonuc-like_dom_sf"/>
</dbReference>
<dbReference type="NCBIfam" id="NF009151">
    <property type="entry name" value="PRK12497.1-5"/>
    <property type="match status" value="1"/>
</dbReference>
<dbReference type="InterPro" id="IPR011335">
    <property type="entry name" value="Restrct_endonuc-II-like"/>
</dbReference>
<accession>A0ABN1FDD6</accession>
<evidence type="ECO:0000313" key="3">
    <source>
        <dbReference type="EMBL" id="GAA0587958.1"/>
    </source>
</evidence>
<dbReference type="PANTHER" id="PTHR34039">
    <property type="entry name" value="UPF0102 PROTEIN YRAN"/>
    <property type="match status" value="1"/>
</dbReference>
<dbReference type="InterPro" id="IPR003509">
    <property type="entry name" value="UPF0102_YraN-like"/>
</dbReference>
<dbReference type="EMBL" id="BAAADD010000014">
    <property type="protein sequence ID" value="GAA0587958.1"/>
    <property type="molecule type" value="Genomic_DNA"/>
</dbReference>
<comment type="caution">
    <text evidence="3">The sequence shown here is derived from an EMBL/GenBank/DDBJ whole genome shotgun (WGS) entry which is preliminary data.</text>
</comment>
<dbReference type="RefSeq" id="WP_208393849.1">
    <property type="nucleotide sequence ID" value="NZ_BAAADD010000014.1"/>
</dbReference>
<gene>
    <name evidence="3" type="ORF">GCM10008942_41190</name>
</gene>
<evidence type="ECO:0000313" key="4">
    <source>
        <dbReference type="Proteomes" id="UP001499951"/>
    </source>
</evidence>